<sequence length="41" mass="4674">MCGFDRLPHKMPDFLCGLSTFRAKVGKQKITVSRVTEFRAT</sequence>
<organism evidence="1 2">
    <name type="scientific">Vibrio vulnificus (strain YJ016)</name>
    <dbReference type="NCBI Taxonomy" id="196600"/>
    <lineage>
        <taxon>Bacteria</taxon>
        <taxon>Pseudomonadati</taxon>
        <taxon>Pseudomonadota</taxon>
        <taxon>Gammaproteobacteria</taxon>
        <taxon>Vibrionales</taxon>
        <taxon>Vibrionaceae</taxon>
        <taxon>Vibrio</taxon>
    </lineage>
</organism>
<name>Q7MJH9_VIBVY</name>
<dbReference type="EMBL" id="BA000037">
    <property type="protein sequence ID" value="BAC94946.1"/>
    <property type="molecule type" value="Genomic_DNA"/>
</dbReference>
<gene>
    <name evidence="1" type="ordered locus">VV2182</name>
</gene>
<dbReference type="HOGENOM" id="CLU_3278655_0_0_6"/>
<protein>
    <submittedName>
        <fullName evidence="1">Uncharacterized protein</fullName>
    </submittedName>
</protein>
<proteinExistence type="predicted"/>
<evidence type="ECO:0000313" key="1">
    <source>
        <dbReference type="EMBL" id="BAC94946.1"/>
    </source>
</evidence>
<dbReference type="AlphaFoldDB" id="Q7MJH9"/>
<dbReference type="Proteomes" id="UP000002675">
    <property type="component" value="Chromosome I"/>
</dbReference>
<evidence type="ECO:0000313" key="2">
    <source>
        <dbReference type="Proteomes" id="UP000002675"/>
    </source>
</evidence>
<dbReference type="KEGG" id="vvy:VV2182"/>
<reference evidence="1 2" key="1">
    <citation type="journal article" date="2003" name="Genome Res.">
        <title>Comparative genome analysis of Vibrio vulnificus, a marine pathogen.</title>
        <authorList>
            <person name="Chen C.Y."/>
            <person name="Wu K.M."/>
            <person name="Chang Y.C."/>
            <person name="Chang C.H."/>
            <person name="Tsai H.C."/>
            <person name="Liao T.L."/>
            <person name="Liu Y.M."/>
            <person name="Chen H.J."/>
            <person name="Shen A.B."/>
            <person name="Li J.C."/>
            <person name="Su T.L."/>
            <person name="Shao C.P."/>
            <person name="Lee C.T."/>
            <person name="Hor L.I."/>
            <person name="Tsai S.F."/>
        </authorList>
    </citation>
    <scope>NUCLEOTIDE SEQUENCE [LARGE SCALE GENOMIC DNA]</scope>
    <source>
        <strain evidence="1 2">YJ016</strain>
    </source>
</reference>
<accession>Q7MJH9</accession>